<evidence type="ECO:0000256" key="2">
    <source>
        <dbReference type="ARBA" id="ARBA00022598"/>
    </source>
</evidence>
<dbReference type="Proteomes" id="UP000019050">
    <property type="component" value="Unassembled WGS sequence"/>
</dbReference>
<evidence type="ECO:0000256" key="4">
    <source>
        <dbReference type="ARBA" id="ARBA00022840"/>
    </source>
</evidence>
<feature type="domain" description="AMP-dependent synthetase/ligase" evidence="7">
    <location>
        <begin position="21"/>
        <end position="361"/>
    </location>
</feature>
<dbReference type="Pfam" id="PF00501">
    <property type="entry name" value="AMP-binding"/>
    <property type="match status" value="1"/>
</dbReference>
<keyword evidence="10" id="KW-1185">Reference proteome</keyword>
<proteinExistence type="inferred from homology"/>
<dbReference type="InterPro" id="IPR044507">
    <property type="entry name" value="DltA-like"/>
</dbReference>
<comment type="function">
    <text evidence="5">Catalyzes the first step in the D-alanylation of lipoteichoic acid (LTA), the activation of D-alanine and its transfer onto the D-alanyl carrier protein (Dcp) DltC. In an ATP-dependent two-step reaction, forms a high energy D-alanyl-AMP intermediate, followed by transfer of the D-alanyl residue as a thiol ester to the phosphopantheinyl prosthetic group of the Dcp. D-alanylation of LTA plays an important role in modulating the properties of the cell wall in Gram-positive bacteria, influencing the net charge of the cell wall.</text>
</comment>
<feature type="domain" description="AMP-binding enzyme C-terminal" evidence="8">
    <location>
        <begin position="415"/>
        <end position="492"/>
    </location>
</feature>
<evidence type="ECO:0000256" key="1">
    <source>
        <dbReference type="ARBA" id="ARBA00022490"/>
    </source>
</evidence>
<evidence type="ECO:0000256" key="6">
    <source>
        <dbReference type="ARBA" id="ARBA00061336"/>
    </source>
</evidence>
<protein>
    <submittedName>
        <fullName evidence="9">D-alanine--poly(Phosphoribitol) ligase, subunit 1</fullName>
    </submittedName>
</protein>
<keyword evidence="2 9" id="KW-0436">Ligase</keyword>
<dbReference type="InterPro" id="IPR045851">
    <property type="entry name" value="AMP-bd_C_sf"/>
</dbReference>
<dbReference type="AlphaFoldDB" id="W1Q3C7"/>
<dbReference type="RefSeq" id="WP_023391586.1">
    <property type="nucleotide sequence ID" value="NZ_KI535340.1"/>
</dbReference>
<dbReference type="NCBIfam" id="NF003417">
    <property type="entry name" value="PRK04813.1"/>
    <property type="match status" value="1"/>
</dbReference>
<evidence type="ECO:0000256" key="3">
    <source>
        <dbReference type="ARBA" id="ARBA00022741"/>
    </source>
</evidence>
<dbReference type="PANTHER" id="PTHR45398:SF1">
    <property type="entry name" value="ENZYME, PUTATIVE (JCVI)-RELATED"/>
    <property type="match status" value="1"/>
</dbReference>
<dbReference type="PANTHER" id="PTHR45398">
    <property type="match status" value="1"/>
</dbReference>
<dbReference type="InterPro" id="IPR020845">
    <property type="entry name" value="AMP-binding_CS"/>
</dbReference>
<dbReference type="GeneID" id="84817485"/>
<dbReference type="Gene3D" id="3.40.50.12780">
    <property type="entry name" value="N-terminal domain of ligase-like"/>
    <property type="match status" value="1"/>
</dbReference>
<dbReference type="STRING" id="592010.GCWU000182_000938"/>
<accession>W1Q3C7</accession>
<dbReference type="OrthoDB" id="9765680at2"/>
<dbReference type="GO" id="GO:0005524">
    <property type="term" value="F:ATP binding"/>
    <property type="evidence" value="ECO:0007669"/>
    <property type="project" value="UniProtKB-KW"/>
</dbReference>
<evidence type="ECO:0000313" key="9">
    <source>
        <dbReference type="EMBL" id="ESK65663.1"/>
    </source>
</evidence>
<dbReference type="FunFam" id="3.30.300.30:FF:000012">
    <property type="entry name" value="D-alanine--D-alanyl carrier protein ligase"/>
    <property type="match status" value="1"/>
</dbReference>
<comment type="similarity">
    <text evidence="6">Belongs to the ATP-dependent AMP-binding enzyme family. DltA subfamily.</text>
</comment>
<dbReference type="Gene3D" id="3.30.300.30">
    <property type="match status" value="1"/>
</dbReference>
<dbReference type="CDD" id="cd05945">
    <property type="entry name" value="DltA"/>
    <property type="match status" value="1"/>
</dbReference>
<evidence type="ECO:0000259" key="7">
    <source>
        <dbReference type="Pfam" id="PF00501"/>
    </source>
</evidence>
<dbReference type="EMBL" id="ACIN03000006">
    <property type="protein sequence ID" value="ESK65663.1"/>
    <property type="molecule type" value="Genomic_DNA"/>
</dbReference>
<sequence>MLKFMQAIQAHRNSQVLACQLNRLNQDAQTLTYQDMWLAVDQLAGWLHETLGQDRSPLVVYGHKHPYMLVYFLACLKSGHAYCPIDLSMPLDRVAAIIEKLASPLVLTTEDLPLDCRQVTLAQAQALVQAGSYDAPADDLAVKGFETAYIIYTSGSTGQPKGVCVSAENLDNFLTWYLPLIPAQPGERPVFIGQPPYSFDLSVMSVYPALCMGATLYQLDKGLLSNYGALFNCLKQSGISTWVSTPSFVDTCLADPQFNQELLPQVRRFAFCGEKLQARTAQALLDRFPLAKVYNSYGPTESTVMMTWVDIDQALIDAYPDNLPVGRVRPGSQVKLLPLEEAEEGQGEIQIIGDTVAQGYYGQPELTAQKFGQVGGQPAYKTGDVGYFEDDLLFCNGRIDFQIKWHGYRIELEDIDANLIKHPQVSQAITLPKYEGDTVRSLVSFVVYDQVIQQRFQTVRELKAHLKQTLPDYMIPKKIVFLDSLPLNQNGKVDRKALGGLL</sequence>
<evidence type="ECO:0000313" key="10">
    <source>
        <dbReference type="Proteomes" id="UP000019050"/>
    </source>
</evidence>
<dbReference type="HOGENOM" id="CLU_000022_2_12_9"/>
<dbReference type="SUPFAM" id="SSF56801">
    <property type="entry name" value="Acetyl-CoA synthetase-like"/>
    <property type="match status" value="1"/>
</dbReference>
<reference evidence="9" key="1">
    <citation type="submission" date="2013-06" db="EMBL/GenBank/DDBJ databases">
        <authorList>
            <person name="Weinstock G."/>
            <person name="Sodergren E."/>
            <person name="Clifton S."/>
            <person name="Fulton L."/>
            <person name="Fulton B."/>
            <person name="Courtney L."/>
            <person name="Fronick C."/>
            <person name="Harrison M."/>
            <person name="Strong C."/>
            <person name="Farmer C."/>
            <person name="Delahaunty K."/>
            <person name="Markovic C."/>
            <person name="Hall O."/>
            <person name="Minx P."/>
            <person name="Tomlinson C."/>
            <person name="Mitreva M."/>
            <person name="Nelson J."/>
            <person name="Hou S."/>
            <person name="Wollam A."/>
            <person name="Pepin K.H."/>
            <person name="Johnson M."/>
            <person name="Bhonagiri V."/>
            <person name="Nash W.E."/>
            <person name="Warren W."/>
            <person name="Chinwalla A."/>
            <person name="Mardis E.R."/>
            <person name="Wilson R.K."/>
        </authorList>
    </citation>
    <scope>NUCLEOTIDE SEQUENCE [LARGE SCALE GENOMIC DNA]</scope>
    <source>
        <strain evidence="9">ATCC 49176</strain>
    </source>
</reference>
<evidence type="ECO:0000259" key="8">
    <source>
        <dbReference type="Pfam" id="PF13193"/>
    </source>
</evidence>
<dbReference type="InterPro" id="IPR025110">
    <property type="entry name" value="AMP-bd_C"/>
</dbReference>
<keyword evidence="4" id="KW-0067">ATP-binding</keyword>
<dbReference type="GO" id="GO:0016874">
    <property type="term" value="F:ligase activity"/>
    <property type="evidence" value="ECO:0007669"/>
    <property type="project" value="UniProtKB-KW"/>
</dbReference>
<dbReference type="PROSITE" id="PS00455">
    <property type="entry name" value="AMP_BINDING"/>
    <property type="match status" value="1"/>
</dbReference>
<dbReference type="Pfam" id="PF13193">
    <property type="entry name" value="AMP-binding_C"/>
    <property type="match status" value="1"/>
</dbReference>
<evidence type="ECO:0000256" key="5">
    <source>
        <dbReference type="ARBA" id="ARBA00054605"/>
    </source>
</evidence>
<comment type="caution">
    <text evidence="9">The sequence shown here is derived from an EMBL/GenBank/DDBJ whole genome shotgun (WGS) entry which is preliminary data.</text>
</comment>
<name>W1Q3C7_ABIDE</name>
<dbReference type="InterPro" id="IPR042099">
    <property type="entry name" value="ANL_N_sf"/>
</dbReference>
<gene>
    <name evidence="9" type="ORF">GCWU000182_000938</name>
</gene>
<organism evidence="9 10">
    <name type="scientific">Abiotrophia defectiva ATCC 49176</name>
    <dbReference type="NCBI Taxonomy" id="592010"/>
    <lineage>
        <taxon>Bacteria</taxon>
        <taxon>Bacillati</taxon>
        <taxon>Bacillota</taxon>
        <taxon>Bacilli</taxon>
        <taxon>Lactobacillales</taxon>
        <taxon>Aerococcaceae</taxon>
        <taxon>Abiotrophia</taxon>
    </lineage>
</organism>
<dbReference type="InterPro" id="IPR000873">
    <property type="entry name" value="AMP-dep_synth/lig_dom"/>
</dbReference>
<keyword evidence="1" id="KW-0963">Cytoplasm</keyword>
<keyword evidence="3" id="KW-0547">Nucleotide-binding</keyword>
<dbReference type="eggNOG" id="COG1020">
    <property type="taxonomic scope" value="Bacteria"/>
</dbReference>